<protein>
    <submittedName>
        <fullName evidence="1">Uncharacterized protein</fullName>
    </submittedName>
</protein>
<accession>A0A7J7KAA1</accession>
<sequence length="70" mass="8621">MQTLNREFSHKHVCCRITYTYTVLTWLDDQTNSSTEIDRLLCIFSLISFMKHYWEYFSKKFKVRHINNTH</sequence>
<dbReference type="EMBL" id="VXIV02001050">
    <property type="protein sequence ID" value="KAF6034538.1"/>
    <property type="molecule type" value="Genomic_DNA"/>
</dbReference>
<evidence type="ECO:0000313" key="1">
    <source>
        <dbReference type="EMBL" id="KAF6034538.1"/>
    </source>
</evidence>
<dbReference type="Proteomes" id="UP000593567">
    <property type="component" value="Unassembled WGS sequence"/>
</dbReference>
<evidence type="ECO:0000313" key="2">
    <source>
        <dbReference type="Proteomes" id="UP000593567"/>
    </source>
</evidence>
<reference evidence="1" key="1">
    <citation type="submission" date="2020-06" db="EMBL/GenBank/DDBJ databases">
        <title>Draft genome of Bugula neritina, a colonial animal packing powerful symbionts and potential medicines.</title>
        <authorList>
            <person name="Rayko M."/>
        </authorList>
    </citation>
    <scope>NUCLEOTIDE SEQUENCE [LARGE SCALE GENOMIC DNA]</scope>
    <source>
        <strain evidence="1">Kwan_BN1</strain>
    </source>
</reference>
<name>A0A7J7KAA1_BUGNE</name>
<keyword evidence="2" id="KW-1185">Reference proteome</keyword>
<organism evidence="1 2">
    <name type="scientific">Bugula neritina</name>
    <name type="common">Brown bryozoan</name>
    <name type="synonym">Sertularia neritina</name>
    <dbReference type="NCBI Taxonomy" id="10212"/>
    <lineage>
        <taxon>Eukaryota</taxon>
        <taxon>Metazoa</taxon>
        <taxon>Spiralia</taxon>
        <taxon>Lophotrochozoa</taxon>
        <taxon>Bryozoa</taxon>
        <taxon>Gymnolaemata</taxon>
        <taxon>Cheilostomatida</taxon>
        <taxon>Flustrina</taxon>
        <taxon>Buguloidea</taxon>
        <taxon>Bugulidae</taxon>
        <taxon>Bugula</taxon>
    </lineage>
</organism>
<comment type="caution">
    <text evidence="1">The sequence shown here is derived from an EMBL/GenBank/DDBJ whole genome shotgun (WGS) entry which is preliminary data.</text>
</comment>
<gene>
    <name evidence="1" type="ORF">EB796_007158</name>
</gene>
<proteinExistence type="predicted"/>
<dbReference type="AlphaFoldDB" id="A0A7J7KAA1"/>